<evidence type="ECO:0000313" key="3">
    <source>
        <dbReference type="RefSeq" id="XP_022290733.1"/>
    </source>
</evidence>
<evidence type="ECO:0000256" key="1">
    <source>
        <dbReference type="SAM" id="MobiDB-lite"/>
    </source>
</evidence>
<protein>
    <submittedName>
        <fullName evidence="3 4">Uncharacterized protein LOC111102352 isoform X1</fullName>
    </submittedName>
</protein>
<dbReference type="AlphaFoldDB" id="A0A8B8AJI9"/>
<name>A0A8B8AJI9_CRAVI</name>
<keyword evidence="2" id="KW-1185">Reference proteome</keyword>
<reference evidence="3 4" key="1">
    <citation type="submission" date="2025-04" db="UniProtKB">
        <authorList>
            <consortium name="RefSeq"/>
        </authorList>
    </citation>
    <scope>IDENTIFICATION</scope>
    <source>
        <tissue evidence="3 4">Whole sample</tissue>
    </source>
</reference>
<accession>A0A8B8AJI9</accession>
<dbReference type="KEGG" id="cvn:111102352"/>
<gene>
    <name evidence="3 4" type="primary">LOC111102352</name>
</gene>
<feature type="region of interest" description="Disordered" evidence="1">
    <location>
        <begin position="140"/>
        <end position="159"/>
    </location>
</feature>
<evidence type="ECO:0000313" key="2">
    <source>
        <dbReference type="Proteomes" id="UP000694844"/>
    </source>
</evidence>
<dbReference type="RefSeq" id="XP_022290734.1">
    <property type="nucleotide sequence ID" value="XM_022435026.1"/>
</dbReference>
<sequence length="159" mass="18133">MQALRDRSITDCSSERENSETSHELEENLTDKDDHTVASSAKVADHRWWCPSPDALDSLSTHSSLNEFDRNYGIRSELPDFVRARGFRESDQPEQIGTFLLTSFGSAKSVLITGSDPIDRPWKEAWQEQMDQSYRMTRFTEESETQGLLSDSPIPNLCE</sequence>
<dbReference type="Proteomes" id="UP000694844">
    <property type="component" value="Chromosome 7"/>
</dbReference>
<proteinExistence type="predicted"/>
<evidence type="ECO:0000313" key="4">
    <source>
        <dbReference type="RefSeq" id="XP_022290734.1"/>
    </source>
</evidence>
<organism evidence="2 3">
    <name type="scientific">Crassostrea virginica</name>
    <name type="common">Eastern oyster</name>
    <dbReference type="NCBI Taxonomy" id="6565"/>
    <lineage>
        <taxon>Eukaryota</taxon>
        <taxon>Metazoa</taxon>
        <taxon>Spiralia</taxon>
        <taxon>Lophotrochozoa</taxon>
        <taxon>Mollusca</taxon>
        <taxon>Bivalvia</taxon>
        <taxon>Autobranchia</taxon>
        <taxon>Pteriomorphia</taxon>
        <taxon>Ostreida</taxon>
        <taxon>Ostreoidea</taxon>
        <taxon>Ostreidae</taxon>
        <taxon>Crassostrea</taxon>
    </lineage>
</organism>
<dbReference type="GeneID" id="111102352"/>
<feature type="region of interest" description="Disordered" evidence="1">
    <location>
        <begin position="1"/>
        <end position="36"/>
    </location>
</feature>
<dbReference type="RefSeq" id="XP_022290733.1">
    <property type="nucleotide sequence ID" value="XM_022435025.1"/>
</dbReference>